<evidence type="ECO:0000256" key="1">
    <source>
        <dbReference type="SAM" id="MobiDB-lite"/>
    </source>
</evidence>
<evidence type="ECO:0000313" key="4">
    <source>
        <dbReference type="Proteomes" id="UP000441208"/>
    </source>
</evidence>
<feature type="region of interest" description="Disordered" evidence="1">
    <location>
        <begin position="255"/>
        <end position="276"/>
    </location>
</feature>
<dbReference type="AlphaFoldDB" id="A0A6A3QWZ3"/>
<organism evidence="2 4">
    <name type="scientific">Phytophthora fragariae</name>
    <dbReference type="NCBI Taxonomy" id="53985"/>
    <lineage>
        <taxon>Eukaryota</taxon>
        <taxon>Sar</taxon>
        <taxon>Stramenopiles</taxon>
        <taxon>Oomycota</taxon>
        <taxon>Peronosporomycetes</taxon>
        <taxon>Peronosporales</taxon>
        <taxon>Peronosporaceae</taxon>
        <taxon>Phytophthora</taxon>
    </lineage>
</organism>
<feature type="compositionally biased region" description="Low complexity" evidence="1">
    <location>
        <begin position="262"/>
        <end position="271"/>
    </location>
</feature>
<dbReference type="Proteomes" id="UP000476176">
    <property type="component" value="Unassembled WGS sequence"/>
</dbReference>
<dbReference type="EMBL" id="QXGC01001750">
    <property type="protein sequence ID" value="KAE9196738.1"/>
    <property type="molecule type" value="Genomic_DNA"/>
</dbReference>
<evidence type="ECO:0000313" key="2">
    <source>
        <dbReference type="EMBL" id="KAE9085024.1"/>
    </source>
</evidence>
<proteinExistence type="predicted"/>
<comment type="caution">
    <text evidence="2">The sequence shown here is derived from an EMBL/GenBank/DDBJ whole genome shotgun (WGS) entry which is preliminary data.</text>
</comment>
<protein>
    <submittedName>
        <fullName evidence="2">Uncharacterized protein</fullName>
    </submittedName>
</protein>
<reference evidence="2 4" key="1">
    <citation type="submission" date="2018-08" db="EMBL/GenBank/DDBJ databases">
        <title>Genomic investigation of the strawberry pathogen Phytophthora fragariae indicates pathogenicity is determined by transcriptional variation in three key races.</title>
        <authorList>
            <person name="Adams T.M."/>
            <person name="Armitage A.D."/>
            <person name="Sobczyk M.K."/>
            <person name="Bates H.J."/>
            <person name="Dunwell J.M."/>
            <person name="Nellist C.F."/>
            <person name="Harrison R.J."/>
        </authorList>
    </citation>
    <scope>NUCLEOTIDE SEQUENCE [LARGE SCALE GENOMIC DNA]</scope>
    <source>
        <strain evidence="3 5">BC-23</strain>
        <strain evidence="2 4">NOV-71</strain>
    </source>
</reference>
<dbReference type="EMBL" id="QXFZ01001783">
    <property type="protein sequence ID" value="KAE9085024.1"/>
    <property type="molecule type" value="Genomic_DNA"/>
</dbReference>
<evidence type="ECO:0000313" key="5">
    <source>
        <dbReference type="Proteomes" id="UP000476176"/>
    </source>
</evidence>
<dbReference type="Proteomes" id="UP000441208">
    <property type="component" value="Unassembled WGS sequence"/>
</dbReference>
<sequence>MTNKFVVGSNSSFTVTLTNGIANPKKLIMMSVITNATAGDGTGAADSINPFRSPLSTVPATCSPFVSLKNLQVTVGNLPCFNNPVSFGYDLFVQEMSESGIDGGLDDTTNKGLLSQQLWESLYRSVAIDVGRRLPSEDGASKPIVVSGTNNANYPITVYYHFLRDAVATVDTSMGTVSQGATQKAYDQFYNQRARSDFVHRRKLRAMIAQESADESLNDKLAQLYTGAVGKAPEYGYDKELKMVQMAKPEVVKGPTIEIPNSPASATPATTRRPRRSSMEIFLEDQATNKFIHDTRQELWERKHKKLLSLAMLATRQRLMSNHTSMITKRSNGLRKRPTGAS</sequence>
<accession>A0A6A3QWZ3</accession>
<gene>
    <name evidence="3" type="ORF">PF004_g20045</name>
    <name evidence="2" type="ORF">PF007_g21295</name>
</gene>
<name>A0A6A3QWZ3_9STRA</name>
<evidence type="ECO:0000313" key="3">
    <source>
        <dbReference type="EMBL" id="KAE9196738.1"/>
    </source>
</evidence>